<dbReference type="CDD" id="cd00609">
    <property type="entry name" value="AAT_like"/>
    <property type="match status" value="1"/>
</dbReference>
<dbReference type="Gene3D" id="3.40.640.10">
    <property type="entry name" value="Type I PLP-dependent aspartate aminotransferase-like (Major domain)"/>
    <property type="match status" value="1"/>
</dbReference>
<evidence type="ECO:0000256" key="1">
    <source>
        <dbReference type="ARBA" id="ARBA00001933"/>
    </source>
</evidence>
<dbReference type="SUPFAM" id="SSF53383">
    <property type="entry name" value="PLP-dependent transferases"/>
    <property type="match status" value="1"/>
</dbReference>
<dbReference type="STRING" id="1844972.A7K91_09195"/>
<comment type="caution">
    <text evidence="8">The sequence shown here is derived from an EMBL/GenBank/DDBJ whole genome shotgun (WGS) entry which is preliminary data.</text>
</comment>
<name>A0A1A5YBW9_9BACL</name>
<evidence type="ECO:0000256" key="6">
    <source>
        <dbReference type="RuleBase" id="RU000481"/>
    </source>
</evidence>
<gene>
    <name evidence="8" type="ORF">A7K91_09195</name>
</gene>
<reference evidence="8 9" key="1">
    <citation type="submission" date="2016-05" db="EMBL/GenBank/DDBJ databases">
        <title>Paenibacillus oryzae. sp. nov., isolated from the rice root.</title>
        <authorList>
            <person name="Zhang J."/>
            <person name="Zhang X."/>
        </authorList>
    </citation>
    <scope>NUCLEOTIDE SEQUENCE [LARGE SCALE GENOMIC DNA]</scope>
    <source>
        <strain evidence="8 9">1DrF-4</strain>
    </source>
</reference>
<dbReference type="InterPro" id="IPR015424">
    <property type="entry name" value="PyrdxlP-dep_Trfase"/>
</dbReference>
<keyword evidence="3 6" id="KW-0032">Aminotransferase</keyword>
<dbReference type="PANTHER" id="PTHR46383">
    <property type="entry name" value="ASPARTATE AMINOTRANSFERASE"/>
    <property type="match status" value="1"/>
</dbReference>
<feature type="domain" description="Aminotransferase class I/classII large" evidence="7">
    <location>
        <begin position="46"/>
        <end position="396"/>
    </location>
</feature>
<comment type="cofactor">
    <cofactor evidence="1 6">
        <name>pyridoxal 5'-phosphate</name>
        <dbReference type="ChEBI" id="CHEBI:597326"/>
    </cofactor>
</comment>
<dbReference type="AlphaFoldDB" id="A0A1A5YBW9"/>
<dbReference type="InterPro" id="IPR015421">
    <property type="entry name" value="PyrdxlP-dep_Trfase_major"/>
</dbReference>
<dbReference type="GO" id="GO:0006520">
    <property type="term" value="P:amino acid metabolic process"/>
    <property type="evidence" value="ECO:0007669"/>
    <property type="project" value="InterPro"/>
</dbReference>
<comment type="similarity">
    <text evidence="2 6">Belongs to the class-I pyridoxal-phosphate-dependent aminotransferase family.</text>
</comment>
<dbReference type="Gene3D" id="3.90.1150.10">
    <property type="entry name" value="Aspartate Aminotransferase, domain 1"/>
    <property type="match status" value="1"/>
</dbReference>
<dbReference type="RefSeq" id="WP_068686778.1">
    <property type="nucleotide sequence ID" value="NZ_LYPA01000076.1"/>
</dbReference>
<evidence type="ECO:0000256" key="4">
    <source>
        <dbReference type="ARBA" id="ARBA00022679"/>
    </source>
</evidence>
<evidence type="ECO:0000259" key="7">
    <source>
        <dbReference type="Pfam" id="PF00155"/>
    </source>
</evidence>
<evidence type="ECO:0000313" key="8">
    <source>
        <dbReference type="EMBL" id="OBR62895.1"/>
    </source>
</evidence>
<dbReference type="OrthoDB" id="9813612at2"/>
<dbReference type="Proteomes" id="UP000092024">
    <property type="component" value="Unassembled WGS sequence"/>
</dbReference>
<protein>
    <recommendedName>
        <fullName evidence="6">Aminotransferase</fullName>
        <ecNumber evidence="6">2.6.1.-</ecNumber>
    </recommendedName>
</protein>
<dbReference type="EC" id="2.6.1.-" evidence="6"/>
<evidence type="ECO:0000256" key="5">
    <source>
        <dbReference type="ARBA" id="ARBA00022898"/>
    </source>
</evidence>
<dbReference type="GO" id="GO:0030170">
    <property type="term" value="F:pyridoxal phosphate binding"/>
    <property type="evidence" value="ECO:0007669"/>
    <property type="project" value="InterPro"/>
</dbReference>
<dbReference type="PROSITE" id="PS00105">
    <property type="entry name" value="AA_TRANSFER_CLASS_1"/>
    <property type="match status" value="1"/>
</dbReference>
<dbReference type="GO" id="GO:0008483">
    <property type="term" value="F:transaminase activity"/>
    <property type="evidence" value="ECO:0007669"/>
    <property type="project" value="UniProtKB-KW"/>
</dbReference>
<evidence type="ECO:0000256" key="2">
    <source>
        <dbReference type="ARBA" id="ARBA00007441"/>
    </source>
</evidence>
<dbReference type="FunFam" id="3.40.640.10:FF:000033">
    <property type="entry name" value="Aspartate aminotransferase"/>
    <property type="match status" value="1"/>
</dbReference>
<dbReference type="InterPro" id="IPR050596">
    <property type="entry name" value="AspAT/PAT-like"/>
</dbReference>
<dbReference type="InterPro" id="IPR004838">
    <property type="entry name" value="NHTrfase_class1_PyrdxlP-BS"/>
</dbReference>
<evidence type="ECO:0000313" key="9">
    <source>
        <dbReference type="Proteomes" id="UP000092024"/>
    </source>
</evidence>
<dbReference type="InterPro" id="IPR015422">
    <property type="entry name" value="PyrdxlP-dep_Trfase_small"/>
</dbReference>
<proteinExistence type="inferred from homology"/>
<dbReference type="InterPro" id="IPR004839">
    <property type="entry name" value="Aminotransferase_I/II_large"/>
</dbReference>
<keyword evidence="4 6" id="KW-0808">Transferase</keyword>
<keyword evidence="5" id="KW-0663">Pyridoxal phosphate</keyword>
<keyword evidence="9" id="KW-1185">Reference proteome</keyword>
<accession>A0A1A5YBW9</accession>
<organism evidence="8 9">
    <name type="scientific">Paenibacillus oryzae</name>
    <dbReference type="NCBI Taxonomy" id="1844972"/>
    <lineage>
        <taxon>Bacteria</taxon>
        <taxon>Bacillati</taxon>
        <taxon>Bacillota</taxon>
        <taxon>Bacilli</taxon>
        <taxon>Bacillales</taxon>
        <taxon>Paenibacillaceae</taxon>
        <taxon>Paenibacillus</taxon>
    </lineage>
</organism>
<evidence type="ECO:0000256" key="3">
    <source>
        <dbReference type="ARBA" id="ARBA00022576"/>
    </source>
</evidence>
<dbReference type="Pfam" id="PF00155">
    <property type="entry name" value="Aminotran_1_2"/>
    <property type="match status" value="1"/>
</dbReference>
<dbReference type="EMBL" id="LYPA01000076">
    <property type="protein sequence ID" value="OBR62895.1"/>
    <property type="molecule type" value="Genomic_DNA"/>
</dbReference>
<sequence>MLKEETEGTSVSGQRRQNMSDYLSPLVKGIKPSGIRRFFDLVSARKDVITLGVGEPDFVTPWHVREAAVYSLETGKTQYTSNAGMPELREEIGQYLNDSFQVAYDPASEIVVTVGGSEAIDLALRALITPGDEILVPEPCYISYSPITSLSGGIAVGIETSADNEFKLTEEALRKSITPKSKVLIVSYPSNPTGGIMTYEDWLPIAKVVEEHDLIVISDEIYAELTYGTKHASFAALPGMKDRTILVSGFSKAFAMTGWRLGYMCGHPELIAAMLKIHQYTIMCAPTMAQYAALEALRNGMEEKDKMVESYNQRRRLVVKGFRDIGLQCHEPQGAFYAFPSIASTGLDSETFAQRLLEEAGVAAVPGQVFGLGGEGFLRCSYATSVTQLTEALDRIGGFVHKLKQG</sequence>
<dbReference type="PANTHER" id="PTHR46383:SF3">
    <property type="entry name" value="ASPARTATE AMINOTRANSFERASE-RELATED"/>
    <property type="match status" value="1"/>
</dbReference>